<keyword evidence="5 8" id="KW-1133">Transmembrane helix</keyword>
<dbReference type="GO" id="GO:0035673">
    <property type="term" value="F:oligopeptide transmembrane transporter activity"/>
    <property type="evidence" value="ECO:0007669"/>
    <property type="project" value="InterPro"/>
</dbReference>
<evidence type="ECO:0000256" key="7">
    <source>
        <dbReference type="SAM" id="MobiDB-lite"/>
    </source>
</evidence>
<feature type="region of interest" description="Disordered" evidence="7">
    <location>
        <begin position="1"/>
        <end position="37"/>
    </location>
</feature>
<protein>
    <submittedName>
        <fullName evidence="9">Uncharacterized protein</fullName>
    </submittedName>
</protein>
<comment type="similarity">
    <text evidence="2">Belongs to the YSL (TC 2.A.67.2) family.</text>
</comment>
<sequence length="698" mass="77106">MKPIIEPEQQIDQNNNRAMENPEPPYERLDKDSSIRSQKGHEVPSIEMVFKNKDIPTWKDQLTIRSLVVSIGLGCLFTALLMKQSLSTGILSPVNMYAGVVGFSCIKTWIMIIDKCGVLGPPFTRQENTIIQACVLGITGVGVSGGFHYYLFAMSLTAAKQRFPVYDDDQNIKNPSLGWIIPFMLVTCFVGVFFIVPFGKIMIVNFKLLFPSGQAIGYLINTIQAPLTTKFARKQVTTFGKFFSFSFFWSCFNWLFTGGPNCGLSYLPLFGFSAIKNNFYWDFMGTYVGVGMMCPYSTSISLLIGSIISWAFMFPYIKEKKGDWYAANTQAYSIHGFGAYKIFIGLALMIGDSLYQILRILIVLLYRKLKNKDTPSTGLPVSEAQSTPGSSPFEIDEQFRTQNFLKDPLSTKHAMAGCVTLVVISTVALPLIFPQVKWYYVLSMYVICPIFAFCKTHAAGYTDMNIASNLGKLSIIIFGAWAGASHGGLVVGLVSCGVIVNFVSSASDLMVDFKTGYFTVASPKSIFIGKVIGIALGCFISPLIFSYFLVTYPDFGSRDSIYKAAFAPYYRETAILGLEGFAGLPKNCVSFCYGFFALGIVINIIRDVLPKKVANFVPIPIIMGVPFAIGGYLSVDFCVGSLIIFLWKLKNKAEADVFAPIIASALICGDGLWTLQTSIFALISWQPPVCVQFVPRLE</sequence>
<dbReference type="EMBL" id="OIVN01005013">
    <property type="protein sequence ID" value="SPD20458.1"/>
    <property type="molecule type" value="Genomic_DNA"/>
</dbReference>
<evidence type="ECO:0000256" key="2">
    <source>
        <dbReference type="ARBA" id="ARBA00010276"/>
    </source>
</evidence>
<keyword evidence="4 8" id="KW-0812">Transmembrane</keyword>
<accession>A0A2N9I7S1</accession>
<feature type="transmembrane region" description="Helical" evidence="8">
    <location>
        <begin position="247"/>
        <end position="275"/>
    </location>
</feature>
<feature type="transmembrane region" description="Helical" evidence="8">
    <location>
        <begin position="337"/>
        <end position="366"/>
    </location>
</feature>
<feature type="transmembrane region" description="Helical" evidence="8">
    <location>
        <begin position="176"/>
        <end position="196"/>
    </location>
</feature>
<feature type="transmembrane region" description="Helical" evidence="8">
    <location>
        <begin position="588"/>
        <end position="609"/>
    </location>
</feature>
<comment type="subcellular location">
    <subcellularLocation>
        <location evidence="1">Membrane</location>
        <topology evidence="1">Multi-pass membrane protein</topology>
    </subcellularLocation>
</comment>
<dbReference type="GO" id="GO:0016020">
    <property type="term" value="C:membrane"/>
    <property type="evidence" value="ECO:0007669"/>
    <property type="project" value="UniProtKB-SubCell"/>
</dbReference>
<evidence type="ECO:0000256" key="6">
    <source>
        <dbReference type="ARBA" id="ARBA00023136"/>
    </source>
</evidence>
<dbReference type="PANTHER" id="PTHR31645">
    <property type="entry name" value="OLIGOPEPTIDE TRANSPORTER YGL114W-RELATED"/>
    <property type="match status" value="1"/>
</dbReference>
<evidence type="ECO:0000313" key="9">
    <source>
        <dbReference type="EMBL" id="SPD20458.1"/>
    </source>
</evidence>
<evidence type="ECO:0000256" key="4">
    <source>
        <dbReference type="ARBA" id="ARBA00022692"/>
    </source>
</evidence>
<reference evidence="9" key="1">
    <citation type="submission" date="2018-02" db="EMBL/GenBank/DDBJ databases">
        <authorList>
            <person name="Cohen D.B."/>
            <person name="Kent A.D."/>
        </authorList>
    </citation>
    <scope>NUCLEOTIDE SEQUENCE</scope>
</reference>
<feature type="transmembrane region" description="Helical" evidence="8">
    <location>
        <begin position="62"/>
        <end position="82"/>
    </location>
</feature>
<name>A0A2N9I7S1_FAGSY</name>
<dbReference type="PANTHER" id="PTHR31645:SF76">
    <property type="entry name" value="METAL-NICOTIANAMINE TRANSPORTER YSL8-RELATED"/>
    <property type="match status" value="1"/>
</dbReference>
<feature type="transmembrane region" description="Helical" evidence="8">
    <location>
        <begin position="133"/>
        <end position="156"/>
    </location>
</feature>
<evidence type="ECO:0000256" key="5">
    <source>
        <dbReference type="ARBA" id="ARBA00022989"/>
    </source>
</evidence>
<organism evidence="9">
    <name type="scientific">Fagus sylvatica</name>
    <name type="common">Beechnut</name>
    <dbReference type="NCBI Taxonomy" id="28930"/>
    <lineage>
        <taxon>Eukaryota</taxon>
        <taxon>Viridiplantae</taxon>
        <taxon>Streptophyta</taxon>
        <taxon>Embryophyta</taxon>
        <taxon>Tracheophyta</taxon>
        <taxon>Spermatophyta</taxon>
        <taxon>Magnoliopsida</taxon>
        <taxon>eudicotyledons</taxon>
        <taxon>Gunneridae</taxon>
        <taxon>Pentapetalae</taxon>
        <taxon>rosids</taxon>
        <taxon>fabids</taxon>
        <taxon>Fagales</taxon>
        <taxon>Fagaceae</taxon>
        <taxon>Fagus</taxon>
    </lineage>
</organism>
<dbReference type="Pfam" id="PF03169">
    <property type="entry name" value="OPT"/>
    <property type="match status" value="1"/>
</dbReference>
<feature type="transmembrane region" description="Helical" evidence="8">
    <location>
        <begin position="621"/>
        <end position="645"/>
    </location>
</feature>
<dbReference type="InterPro" id="IPR004813">
    <property type="entry name" value="OPT"/>
</dbReference>
<feature type="transmembrane region" description="Helical" evidence="8">
    <location>
        <begin position="208"/>
        <end position="227"/>
    </location>
</feature>
<feature type="transmembrane region" description="Helical" evidence="8">
    <location>
        <begin position="466"/>
        <end position="484"/>
    </location>
</feature>
<evidence type="ECO:0000256" key="1">
    <source>
        <dbReference type="ARBA" id="ARBA00004141"/>
    </source>
</evidence>
<proteinExistence type="inferred from homology"/>
<feature type="compositionally biased region" description="Basic and acidic residues" evidence="7">
    <location>
        <begin position="25"/>
        <end position="37"/>
    </location>
</feature>
<dbReference type="NCBIfam" id="TIGR00728">
    <property type="entry name" value="OPT_sfam"/>
    <property type="match status" value="1"/>
</dbReference>
<evidence type="ECO:0000256" key="3">
    <source>
        <dbReference type="ARBA" id="ARBA00022448"/>
    </source>
</evidence>
<keyword evidence="3" id="KW-0813">Transport</keyword>
<evidence type="ECO:0000256" key="8">
    <source>
        <dbReference type="SAM" id="Phobius"/>
    </source>
</evidence>
<feature type="transmembrane region" description="Helical" evidence="8">
    <location>
        <begin position="296"/>
        <end position="317"/>
    </location>
</feature>
<feature type="transmembrane region" description="Helical" evidence="8">
    <location>
        <begin position="94"/>
        <end position="112"/>
    </location>
</feature>
<feature type="transmembrane region" description="Helical" evidence="8">
    <location>
        <begin position="438"/>
        <end position="454"/>
    </location>
</feature>
<dbReference type="AlphaFoldDB" id="A0A2N9I7S1"/>
<feature type="transmembrane region" description="Helical" evidence="8">
    <location>
        <begin position="531"/>
        <end position="550"/>
    </location>
</feature>
<gene>
    <name evidence="9" type="ORF">FSB_LOCUS48340</name>
</gene>
<dbReference type="InterPro" id="IPR045035">
    <property type="entry name" value="YSL-like"/>
</dbReference>
<keyword evidence="6 8" id="KW-0472">Membrane</keyword>
<feature type="transmembrane region" description="Helical" evidence="8">
    <location>
        <begin position="414"/>
        <end position="432"/>
    </location>
</feature>